<keyword evidence="3" id="KW-0732">Signal</keyword>
<dbReference type="Pfam" id="PF01345">
    <property type="entry name" value="DUF11"/>
    <property type="match status" value="1"/>
</dbReference>
<evidence type="ECO:0000256" key="2">
    <source>
        <dbReference type="SAM" id="Phobius"/>
    </source>
</evidence>
<feature type="compositionally biased region" description="Low complexity" evidence="1">
    <location>
        <begin position="260"/>
        <end position="274"/>
    </location>
</feature>
<protein>
    <recommendedName>
        <fullName evidence="4">DUF11 domain-containing protein</fullName>
    </recommendedName>
</protein>
<evidence type="ECO:0000313" key="5">
    <source>
        <dbReference type="EMBL" id="MFC4071460.1"/>
    </source>
</evidence>
<evidence type="ECO:0000259" key="4">
    <source>
        <dbReference type="Pfam" id="PF01345"/>
    </source>
</evidence>
<dbReference type="Proteomes" id="UP001595867">
    <property type="component" value="Unassembled WGS sequence"/>
</dbReference>
<feature type="chain" id="PRO_5045809569" description="DUF11 domain-containing protein" evidence="3">
    <location>
        <begin position="29"/>
        <end position="318"/>
    </location>
</feature>
<dbReference type="InterPro" id="IPR001434">
    <property type="entry name" value="OmcB-like_DUF11"/>
</dbReference>
<feature type="transmembrane region" description="Helical" evidence="2">
    <location>
        <begin position="290"/>
        <end position="309"/>
    </location>
</feature>
<keyword evidence="2" id="KW-1133">Transmembrane helix</keyword>
<sequence length="318" mass="32029">MFSRKVTAAALAVGAGLASLALGSPAHAEEAQPDIRTSLAFSRDIAAVGDALTLTVTVTNDGDAAATDVAIRREFDEELTWTSPALIGGPKFDLAPGESKVLTRDGVVPQPALANGSVQVLYYFAGANGDKNTGNNIAYRSIRVPGQLGDYTVKAVDAKSGAPVAGLGVTLTERTNTPDPIVLRATSSAAGRAEFKAVQVGRYKSALTAPAGWDIVERGYSEFSISAKPGDFTVKLERNGEPTAAPSATVSASAGASASASAAAPSPSASSDAPGGEGGGLPITGSNGTLIAGAGIGLLIAGGVIFLVARQRRTRFTS</sequence>
<accession>A0ABV8JCK3</accession>
<dbReference type="Gene3D" id="2.60.40.10">
    <property type="entry name" value="Immunoglobulins"/>
    <property type="match status" value="2"/>
</dbReference>
<feature type="domain" description="DUF11" evidence="4">
    <location>
        <begin position="43"/>
        <end position="138"/>
    </location>
</feature>
<reference evidence="6" key="1">
    <citation type="journal article" date="2019" name="Int. J. Syst. Evol. Microbiol.">
        <title>The Global Catalogue of Microorganisms (GCM) 10K type strain sequencing project: providing services to taxonomists for standard genome sequencing and annotation.</title>
        <authorList>
            <consortium name="The Broad Institute Genomics Platform"/>
            <consortium name="The Broad Institute Genome Sequencing Center for Infectious Disease"/>
            <person name="Wu L."/>
            <person name="Ma J."/>
        </authorList>
    </citation>
    <scope>NUCLEOTIDE SEQUENCE [LARGE SCALE GENOMIC DNA]</scope>
    <source>
        <strain evidence="6">TBRC 5832</strain>
    </source>
</reference>
<dbReference type="InterPro" id="IPR013783">
    <property type="entry name" value="Ig-like_fold"/>
</dbReference>
<proteinExistence type="predicted"/>
<feature type="region of interest" description="Disordered" evidence="1">
    <location>
        <begin position="260"/>
        <end position="281"/>
    </location>
</feature>
<dbReference type="SUPFAM" id="SSF49478">
    <property type="entry name" value="Cna protein B-type domain"/>
    <property type="match status" value="1"/>
</dbReference>
<evidence type="ECO:0000256" key="1">
    <source>
        <dbReference type="SAM" id="MobiDB-lite"/>
    </source>
</evidence>
<keyword evidence="6" id="KW-1185">Reference proteome</keyword>
<dbReference type="RefSeq" id="WP_378072336.1">
    <property type="nucleotide sequence ID" value="NZ_JBHSBL010000028.1"/>
</dbReference>
<name>A0ABV8JCK3_9ACTN</name>
<organism evidence="5 6">
    <name type="scientific">Actinoplanes subglobosus</name>
    <dbReference type="NCBI Taxonomy" id="1547892"/>
    <lineage>
        <taxon>Bacteria</taxon>
        <taxon>Bacillati</taxon>
        <taxon>Actinomycetota</taxon>
        <taxon>Actinomycetes</taxon>
        <taxon>Micromonosporales</taxon>
        <taxon>Micromonosporaceae</taxon>
        <taxon>Actinoplanes</taxon>
    </lineage>
</organism>
<gene>
    <name evidence="5" type="ORF">ACFO0C_41545</name>
</gene>
<comment type="caution">
    <text evidence="5">The sequence shown here is derived from an EMBL/GenBank/DDBJ whole genome shotgun (WGS) entry which is preliminary data.</text>
</comment>
<dbReference type="EMBL" id="JBHSBL010000028">
    <property type="protein sequence ID" value="MFC4071460.1"/>
    <property type="molecule type" value="Genomic_DNA"/>
</dbReference>
<keyword evidence="2" id="KW-0812">Transmembrane</keyword>
<keyword evidence="2" id="KW-0472">Membrane</keyword>
<feature type="signal peptide" evidence="3">
    <location>
        <begin position="1"/>
        <end position="28"/>
    </location>
</feature>
<evidence type="ECO:0000256" key="3">
    <source>
        <dbReference type="SAM" id="SignalP"/>
    </source>
</evidence>
<evidence type="ECO:0000313" key="6">
    <source>
        <dbReference type="Proteomes" id="UP001595867"/>
    </source>
</evidence>